<evidence type="ECO:0000313" key="5">
    <source>
        <dbReference type="Proteomes" id="UP000246991"/>
    </source>
</evidence>
<feature type="region of interest" description="Disordered" evidence="2">
    <location>
        <begin position="1"/>
        <end position="22"/>
    </location>
</feature>
<dbReference type="InterPro" id="IPR038528">
    <property type="entry name" value="TEL2_C_sf"/>
</dbReference>
<gene>
    <name evidence="4" type="ORF">C7212DRAFT_364867</name>
</gene>
<feature type="compositionally biased region" description="Polar residues" evidence="2">
    <location>
        <begin position="8"/>
        <end position="22"/>
    </location>
</feature>
<evidence type="ECO:0000256" key="2">
    <source>
        <dbReference type="SAM" id="MobiDB-lite"/>
    </source>
</evidence>
<dbReference type="InterPro" id="IPR051970">
    <property type="entry name" value="TEL2_Regulation"/>
</dbReference>
<feature type="domain" description="Telomere length regulation protein conserved" evidence="3">
    <location>
        <begin position="598"/>
        <end position="696"/>
    </location>
</feature>
<comment type="caution">
    <text evidence="4">The sequence shown here is derived from an EMBL/GenBank/DDBJ whole genome shotgun (WGS) entry which is preliminary data.</text>
</comment>
<dbReference type="PANTHER" id="PTHR15830:SF10">
    <property type="entry name" value="TELOMERE LENGTH REGULATION PROTEIN TEL2 HOMOLOG"/>
    <property type="match status" value="1"/>
</dbReference>
<name>A0A317SKI2_9PEZI</name>
<feature type="region of interest" description="Disordered" evidence="2">
    <location>
        <begin position="558"/>
        <end position="590"/>
    </location>
</feature>
<dbReference type="PANTHER" id="PTHR15830">
    <property type="entry name" value="TELOMERE LENGTH REGULATION PROTEIN TEL2 FAMILY MEMBER"/>
    <property type="match status" value="1"/>
</dbReference>
<evidence type="ECO:0000256" key="1">
    <source>
        <dbReference type="ARBA" id="ARBA00006133"/>
    </source>
</evidence>
<dbReference type="GO" id="GO:0051083">
    <property type="term" value="P:'de novo' cotranslational protein folding"/>
    <property type="evidence" value="ECO:0007669"/>
    <property type="project" value="TreeGrafter"/>
</dbReference>
<dbReference type="Gene3D" id="1.25.40.720">
    <property type="entry name" value="Telomere length regulation protein 2, C-terminal domain"/>
    <property type="match status" value="2"/>
</dbReference>
<evidence type="ECO:0000313" key="4">
    <source>
        <dbReference type="EMBL" id="PWW74818.1"/>
    </source>
</evidence>
<dbReference type="OrthoDB" id="10258062at2759"/>
<dbReference type="STRING" id="42249.A0A317SKI2"/>
<feature type="compositionally biased region" description="Acidic residues" evidence="2">
    <location>
        <begin position="561"/>
        <end position="570"/>
    </location>
</feature>
<dbReference type="AlphaFoldDB" id="A0A317SKI2"/>
<dbReference type="GO" id="GO:0005829">
    <property type="term" value="C:cytosol"/>
    <property type="evidence" value="ECO:0007669"/>
    <property type="project" value="TreeGrafter"/>
</dbReference>
<proteinExistence type="inferred from homology"/>
<evidence type="ECO:0000259" key="3">
    <source>
        <dbReference type="Pfam" id="PF10193"/>
    </source>
</evidence>
<accession>A0A317SKI2</accession>
<dbReference type="InterPro" id="IPR019337">
    <property type="entry name" value="Telomere_length_regulation_dom"/>
</dbReference>
<organism evidence="4 5">
    <name type="scientific">Tuber magnatum</name>
    <name type="common">white Piedmont truffle</name>
    <dbReference type="NCBI Taxonomy" id="42249"/>
    <lineage>
        <taxon>Eukaryota</taxon>
        <taxon>Fungi</taxon>
        <taxon>Dikarya</taxon>
        <taxon>Ascomycota</taxon>
        <taxon>Pezizomycotina</taxon>
        <taxon>Pezizomycetes</taxon>
        <taxon>Pezizales</taxon>
        <taxon>Tuberaceae</taxon>
        <taxon>Tuber</taxon>
    </lineage>
</organism>
<reference evidence="4 5" key="1">
    <citation type="submission" date="2018-03" db="EMBL/GenBank/DDBJ databases">
        <title>Genomes of Pezizomycetes fungi and the evolution of truffles.</title>
        <authorList>
            <person name="Murat C."/>
            <person name="Payen T."/>
            <person name="Noel B."/>
            <person name="Kuo A."/>
            <person name="Martin F.M."/>
        </authorList>
    </citation>
    <scope>NUCLEOTIDE SEQUENCE [LARGE SCALE GENOMIC DNA]</scope>
    <source>
        <strain evidence="4">091103-1</strain>
    </source>
</reference>
<keyword evidence="5" id="KW-1185">Reference proteome</keyword>
<dbReference type="Pfam" id="PF10193">
    <property type="entry name" value="Telomere_reg-2"/>
    <property type="match status" value="1"/>
</dbReference>
<protein>
    <recommendedName>
        <fullName evidence="3">Telomere length regulation protein conserved domain-containing protein</fullName>
    </recommendedName>
</protein>
<dbReference type="EMBL" id="PYWC01000056">
    <property type="protein sequence ID" value="PWW74818.1"/>
    <property type="molecule type" value="Genomic_DNA"/>
</dbReference>
<comment type="similarity">
    <text evidence="1">Belongs to the TEL2 family.</text>
</comment>
<dbReference type="GO" id="GO:0051879">
    <property type="term" value="F:Hsp90 protein binding"/>
    <property type="evidence" value="ECO:0007669"/>
    <property type="project" value="TreeGrafter"/>
</dbReference>
<feature type="compositionally biased region" description="Acidic residues" evidence="2">
    <location>
        <begin position="579"/>
        <end position="588"/>
    </location>
</feature>
<dbReference type="GO" id="GO:0042162">
    <property type="term" value="F:telomeric DNA binding"/>
    <property type="evidence" value="ECO:0007669"/>
    <property type="project" value="TreeGrafter"/>
</dbReference>
<sequence length="948" mass="104340">MDPLTPIRFSTLSPASQQNDTPLLTAVTKPTDSPRAPTTAASISQSISDLDDILSILRSRPSAELLFRTLDLLTADVQPHSSYDIRTPTPKASQVLNTLLEITVPDFWNLLPKNGKVQLAECLRSITGLGGIVSRLRFLSKGKKDAPSDSSLNLQIEELFDLLHSVLRTKGFIHQIWEWGSRGSANSKQTVAWKEFTSLIAGGKLLSAAAEADRLLGMGNEGVGRWVGNESLFIPWLGREVAWASFKIDITNEAEWKALNSMIVRALGLGHRDEFVESHLSISPGMYQESEWWKEDAARVSSVAGLIDPLVGGDDDLRALVVEWLVGSQGGGIGEPIGIRRALIVLLAKDAITLKELFEKSLQQFSNQLWIKHAPILQQEGLFDLSLCLIFSSARLGGREYASSAFTYYYHKILYAYSLSHIPFPKVNAQILLLCAGYVHRQIPAFMIRMARSSTFLNGISNRIGATSERARFLGMVVGESFSGLVDKEGSKMSFGVYETSTEEAKWWKGIPSIEDTVGSASGLLTTPELIVDKKKQPTIQPRTRMTSVIQVIEEVKDYGEEGGDDDDDLIPYAKPDSDPEDSEEDAADVVRKGDTAPVYIRDLLSMLRDTESYDRQQLSLGSAASLIRRKAAFGKELMDHVTELTSYLAGMHDKYDMDNFQEMQIVGPLLAKLFFEGDYSMGQRAGILSAIGMGARELAGFRDDDLPLSIESAKGKSSTDLFPSKRLPAKGDAIWGKDRPKTPLERITGTLERLMIQPMAAEAVDKAAGPNALRVRVFSSRIEVEKKRAKPTENKLSKVVAEAFFFPLTGRCSGRGIHFTPFLLTSFLKTLGIILHATGPSAPALPQMTREIWEVTFNLRHTDEETVLEGLLFTLLTMLELNSEDGVGLARDHPKELIETQEWLGGIVVAGRGGGKALGLASGALLRVEAIVKEFQRRIMGEIVRDG</sequence>
<dbReference type="Proteomes" id="UP000246991">
    <property type="component" value="Unassembled WGS sequence"/>
</dbReference>